<organism evidence="8 9">
    <name type="scientific">Virgibacillus phasianinus</name>
    <dbReference type="NCBI Taxonomy" id="2017483"/>
    <lineage>
        <taxon>Bacteria</taxon>
        <taxon>Bacillati</taxon>
        <taxon>Bacillota</taxon>
        <taxon>Bacilli</taxon>
        <taxon>Bacillales</taxon>
        <taxon>Bacillaceae</taxon>
        <taxon>Virgibacillus</taxon>
    </lineage>
</organism>
<dbReference type="OrthoDB" id="9813965at2"/>
<dbReference type="PRINTS" id="PR00942">
    <property type="entry name" value="CUATPASEI"/>
</dbReference>
<gene>
    <name evidence="8" type="ORF">CFK37_11815</name>
</gene>
<dbReference type="AlphaFoldDB" id="A0A220U463"/>
<dbReference type="PANTHER" id="PTHR46594">
    <property type="entry name" value="P-TYPE CATION-TRANSPORTING ATPASE"/>
    <property type="match status" value="1"/>
</dbReference>
<keyword evidence="9" id="KW-1185">Reference proteome</keyword>
<feature type="domain" description="HMA" evidence="7">
    <location>
        <begin position="1"/>
        <end position="67"/>
    </location>
</feature>
<dbReference type="InterPro" id="IPR006121">
    <property type="entry name" value="HMA_dom"/>
</dbReference>
<dbReference type="GO" id="GO:0005507">
    <property type="term" value="F:copper ion binding"/>
    <property type="evidence" value="ECO:0007669"/>
    <property type="project" value="InterPro"/>
</dbReference>
<keyword evidence="6" id="KW-0143">Chaperone</keyword>
<dbReference type="GO" id="GO:0005737">
    <property type="term" value="C:cytoplasm"/>
    <property type="evidence" value="ECO:0007669"/>
    <property type="project" value="UniProtKB-SubCell"/>
</dbReference>
<evidence type="ECO:0000256" key="2">
    <source>
        <dbReference type="ARBA" id="ARBA00015313"/>
    </source>
</evidence>
<dbReference type="InterPro" id="IPR017969">
    <property type="entry name" value="Heavy-metal-associated_CS"/>
</dbReference>
<dbReference type="Gene3D" id="3.30.70.100">
    <property type="match status" value="1"/>
</dbReference>
<keyword evidence="3" id="KW-0963">Cytoplasm</keyword>
<dbReference type="Pfam" id="PF00403">
    <property type="entry name" value="HMA"/>
    <property type="match status" value="1"/>
</dbReference>
<dbReference type="SUPFAM" id="SSF55008">
    <property type="entry name" value="HMA, heavy metal-associated domain"/>
    <property type="match status" value="1"/>
</dbReference>
<evidence type="ECO:0000313" key="8">
    <source>
        <dbReference type="EMBL" id="ASK62782.1"/>
    </source>
</evidence>
<dbReference type="CDD" id="cd00371">
    <property type="entry name" value="HMA"/>
    <property type="match status" value="1"/>
</dbReference>
<evidence type="ECO:0000256" key="4">
    <source>
        <dbReference type="ARBA" id="ARBA00022723"/>
    </source>
</evidence>
<keyword evidence="5" id="KW-0186">Copper</keyword>
<dbReference type="PANTHER" id="PTHR46594:SF4">
    <property type="entry name" value="P-TYPE CATION-TRANSPORTING ATPASE"/>
    <property type="match status" value="1"/>
</dbReference>
<dbReference type="PROSITE" id="PS50846">
    <property type="entry name" value="HMA_2"/>
    <property type="match status" value="1"/>
</dbReference>
<dbReference type="NCBIfam" id="TIGR00003">
    <property type="entry name" value="copper ion binding protein"/>
    <property type="match status" value="1"/>
</dbReference>
<dbReference type="InterPro" id="IPR006122">
    <property type="entry name" value="HMA_Cu_ion-bd"/>
</dbReference>
<evidence type="ECO:0000313" key="9">
    <source>
        <dbReference type="Proteomes" id="UP000198312"/>
    </source>
</evidence>
<proteinExistence type="predicted"/>
<dbReference type="KEGG" id="vil:CFK37_11815"/>
<evidence type="ECO:0000256" key="6">
    <source>
        <dbReference type="ARBA" id="ARBA00023186"/>
    </source>
</evidence>
<protein>
    <recommendedName>
        <fullName evidence="2">Copper chaperone CopZ</fullName>
    </recommendedName>
</protein>
<name>A0A220U463_9BACI</name>
<evidence type="ECO:0000256" key="3">
    <source>
        <dbReference type="ARBA" id="ARBA00022490"/>
    </source>
</evidence>
<evidence type="ECO:0000256" key="1">
    <source>
        <dbReference type="ARBA" id="ARBA00004496"/>
    </source>
</evidence>
<dbReference type="NCBIfam" id="NF033795">
    <property type="entry name" value="chaper_CopZ_Bs"/>
    <property type="match status" value="1"/>
</dbReference>
<dbReference type="EMBL" id="CP022315">
    <property type="protein sequence ID" value="ASK62782.1"/>
    <property type="molecule type" value="Genomic_DNA"/>
</dbReference>
<dbReference type="InterPro" id="IPR036163">
    <property type="entry name" value="HMA_dom_sf"/>
</dbReference>
<dbReference type="Proteomes" id="UP000198312">
    <property type="component" value="Chromosome"/>
</dbReference>
<dbReference type="FunFam" id="3.30.70.100:FF:000005">
    <property type="entry name" value="Copper-exporting P-type ATPase A"/>
    <property type="match status" value="1"/>
</dbReference>
<dbReference type="InterPro" id="IPR049740">
    <property type="entry name" value="CopZ"/>
</dbReference>
<reference evidence="8 9" key="1">
    <citation type="submission" date="2017-07" db="EMBL/GenBank/DDBJ databases">
        <title>Virgibacillus sp. LM2416.</title>
        <authorList>
            <person name="Tak E.J."/>
            <person name="Bae J.-W."/>
        </authorList>
    </citation>
    <scope>NUCLEOTIDE SEQUENCE [LARGE SCALE GENOMIC DNA]</scope>
    <source>
        <strain evidence="8 9">LM2416</strain>
    </source>
</reference>
<evidence type="ECO:0000259" key="7">
    <source>
        <dbReference type="PROSITE" id="PS50846"/>
    </source>
</evidence>
<sequence>MEISLNVKGMTCGHCKSSVEGALRELDGVTSVEVDLSSGKVNVTYDQAKTSTDDMRQAVEDQGYDVVA</sequence>
<dbReference type="RefSeq" id="WP_089062041.1">
    <property type="nucleotide sequence ID" value="NZ_CP022315.1"/>
</dbReference>
<comment type="subcellular location">
    <subcellularLocation>
        <location evidence="1">Cytoplasm</location>
    </subcellularLocation>
</comment>
<evidence type="ECO:0000256" key="5">
    <source>
        <dbReference type="ARBA" id="ARBA00023008"/>
    </source>
</evidence>
<keyword evidence="4" id="KW-0479">Metal-binding</keyword>
<accession>A0A220U463</accession>
<dbReference type="PROSITE" id="PS01047">
    <property type="entry name" value="HMA_1"/>
    <property type="match status" value="1"/>
</dbReference>